<gene>
    <name evidence="2" type="ORF">SDENCHOL_10400</name>
</gene>
<dbReference type="EMBL" id="LT837803">
    <property type="protein sequence ID" value="SMB21810.1"/>
    <property type="molecule type" value="Genomic_DNA"/>
</dbReference>
<sequence>MRQERRQRSAPHLYGWLRPSGSCRCAGPAGFPSFAAAERPVSKLAALRHTKPESPARRRRNSARHRGKGEYLNAWWLKNQPSNHRLRHARAGENPAAWPTRRSAHRRHSRAGGNPVRPWVPRLSGDDEWVYHTRAHEKTAAPVRERPF</sequence>
<accession>A0A7Z7MU82</accession>
<evidence type="ECO:0000313" key="3">
    <source>
        <dbReference type="Proteomes" id="UP000242886"/>
    </source>
</evidence>
<dbReference type="Proteomes" id="UP000242886">
    <property type="component" value="Chromosome SDENCHOL"/>
</dbReference>
<keyword evidence="3" id="KW-1185">Reference proteome</keyword>
<feature type="region of interest" description="Disordered" evidence="1">
    <location>
        <begin position="92"/>
        <end position="119"/>
    </location>
</feature>
<proteinExistence type="predicted"/>
<name>A0A7Z7MU82_9PROT</name>
<evidence type="ECO:0000256" key="1">
    <source>
        <dbReference type="SAM" id="MobiDB-lite"/>
    </source>
</evidence>
<protein>
    <submittedName>
        <fullName evidence="2">Uncharacterized protein</fullName>
    </submittedName>
</protein>
<evidence type="ECO:0000313" key="2">
    <source>
        <dbReference type="EMBL" id="SMB21810.1"/>
    </source>
</evidence>
<organism evidence="2 3">
    <name type="scientific">Sterolibacterium denitrificans</name>
    <dbReference type="NCBI Taxonomy" id="157592"/>
    <lineage>
        <taxon>Bacteria</taxon>
        <taxon>Pseudomonadati</taxon>
        <taxon>Pseudomonadota</taxon>
        <taxon>Betaproteobacteria</taxon>
        <taxon>Nitrosomonadales</taxon>
        <taxon>Sterolibacteriaceae</taxon>
        <taxon>Sterolibacterium</taxon>
    </lineage>
</organism>
<feature type="compositionally biased region" description="Basic residues" evidence="1">
    <location>
        <begin position="57"/>
        <end position="66"/>
    </location>
</feature>
<reference evidence="2" key="1">
    <citation type="submission" date="2017-03" db="EMBL/GenBank/DDBJ databases">
        <authorList>
            <consortium name="AG Boll"/>
        </authorList>
    </citation>
    <scope>NUCLEOTIDE SEQUENCE [LARGE SCALE GENOMIC DNA]</scope>
    <source>
        <strain evidence="2">Chol</strain>
    </source>
</reference>
<dbReference type="AlphaFoldDB" id="A0A7Z7MU82"/>
<feature type="region of interest" description="Disordered" evidence="1">
    <location>
        <begin position="46"/>
        <end position="66"/>
    </location>
</feature>